<dbReference type="InterPro" id="IPR025273">
    <property type="entry name" value="DUF4064"/>
</dbReference>
<dbReference type="RefSeq" id="WP_049695223.1">
    <property type="nucleotide sequence ID" value="NZ_CP016540.2"/>
</dbReference>
<feature type="transmembrane region" description="Helical" evidence="2">
    <location>
        <begin position="75"/>
        <end position="96"/>
    </location>
</feature>
<feature type="domain" description="DUF4064" evidence="3">
    <location>
        <begin position="7"/>
        <end position="117"/>
    </location>
</feature>
<evidence type="ECO:0000313" key="4">
    <source>
        <dbReference type="EMBL" id="ANU26455.1"/>
    </source>
</evidence>
<sequence>MNQDTVNRAGEKVLGIIGIVFNILVMALIGVVMAGYSTMPEMQQFMEDEILADPTITNPEDVQVMLDMMSSGFNVMGWVMIALLGLSTILAIVAVANLRKKGNASAAGVFFIIGGLFAGLLSLTSILFYIAAIMCFVRKPGRQNNQKLRDDDFKYQEDQYRSKEDSLTSDPTTRTENDTPYRPL</sequence>
<feature type="transmembrane region" description="Helical" evidence="2">
    <location>
        <begin position="13"/>
        <end position="36"/>
    </location>
</feature>
<dbReference type="EMBL" id="CP016540">
    <property type="protein sequence ID" value="ANU26455.1"/>
    <property type="molecule type" value="Genomic_DNA"/>
</dbReference>
<organism evidence="4 5">
    <name type="scientific">Planococcus versutus</name>
    <dbReference type="NCBI Taxonomy" id="1302659"/>
    <lineage>
        <taxon>Bacteria</taxon>
        <taxon>Bacillati</taxon>
        <taxon>Bacillota</taxon>
        <taxon>Bacilli</taxon>
        <taxon>Bacillales</taxon>
        <taxon>Caryophanaceae</taxon>
        <taxon>Planococcus</taxon>
    </lineage>
</organism>
<evidence type="ECO:0000313" key="5">
    <source>
        <dbReference type="Proteomes" id="UP000053354"/>
    </source>
</evidence>
<protein>
    <recommendedName>
        <fullName evidence="3">DUF4064 domain-containing protein</fullName>
    </recommendedName>
</protein>
<feature type="region of interest" description="Disordered" evidence="1">
    <location>
        <begin position="147"/>
        <end position="184"/>
    </location>
</feature>
<evidence type="ECO:0000259" key="3">
    <source>
        <dbReference type="Pfam" id="PF13273"/>
    </source>
</evidence>
<dbReference type="Pfam" id="PF13273">
    <property type="entry name" value="DUF4064"/>
    <property type="match status" value="1"/>
</dbReference>
<feature type="compositionally biased region" description="Basic and acidic residues" evidence="1">
    <location>
        <begin position="147"/>
        <end position="166"/>
    </location>
</feature>
<name>A0A1B1RZV5_9BACL</name>
<accession>A0A1B1RZV5</accession>
<keyword evidence="2" id="KW-0812">Transmembrane</keyword>
<gene>
    <name evidence="4" type="ORF">I858_005385</name>
</gene>
<dbReference type="KEGG" id="pll:I858_005385"/>
<dbReference type="Proteomes" id="UP000053354">
    <property type="component" value="Chromosome"/>
</dbReference>
<keyword evidence="5" id="KW-1185">Reference proteome</keyword>
<dbReference type="AlphaFoldDB" id="A0A1B1RZV5"/>
<proteinExistence type="predicted"/>
<feature type="transmembrane region" description="Helical" evidence="2">
    <location>
        <begin position="108"/>
        <end position="137"/>
    </location>
</feature>
<reference evidence="4" key="1">
    <citation type="submission" date="2016-10" db="EMBL/GenBank/DDBJ databases">
        <authorList>
            <person name="See-Too W.S."/>
        </authorList>
    </citation>
    <scope>NUCLEOTIDE SEQUENCE</scope>
    <source>
        <strain evidence="4">L10.15</strain>
    </source>
</reference>
<evidence type="ECO:0000256" key="1">
    <source>
        <dbReference type="SAM" id="MobiDB-lite"/>
    </source>
</evidence>
<dbReference type="OrthoDB" id="2357232at2"/>
<keyword evidence="2" id="KW-0472">Membrane</keyword>
<feature type="compositionally biased region" description="Basic and acidic residues" evidence="1">
    <location>
        <begin position="173"/>
        <end position="184"/>
    </location>
</feature>
<evidence type="ECO:0000256" key="2">
    <source>
        <dbReference type="SAM" id="Phobius"/>
    </source>
</evidence>
<keyword evidence="2" id="KW-1133">Transmembrane helix</keyword>